<dbReference type="GO" id="GO:0006310">
    <property type="term" value="P:DNA recombination"/>
    <property type="evidence" value="ECO:0007669"/>
    <property type="project" value="UniProtKB-KW"/>
</dbReference>
<evidence type="ECO:0000256" key="1">
    <source>
        <dbReference type="ARBA" id="ARBA00023172"/>
    </source>
</evidence>
<reference evidence="2 3" key="1">
    <citation type="journal article" date="2011" name="Stand. Genomic Sci.">
        <title>Complete genome sequence of the gliding freshwater bacterium Fluviicola taffensis type strain (RW262).</title>
        <authorList>
            <person name="Woyke T."/>
            <person name="Chertkov O."/>
            <person name="Lapidus A."/>
            <person name="Nolan M."/>
            <person name="Lucas S."/>
            <person name="Del Rio T.G."/>
            <person name="Tice H."/>
            <person name="Cheng J.F."/>
            <person name="Tapia R."/>
            <person name="Han C."/>
            <person name="Goodwin L."/>
            <person name="Pitluck S."/>
            <person name="Liolios K."/>
            <person name="Pagani I."/>
            <person name="Ivanova N."/>
            <person name="Huntemann M."/>
            <person name="Mavromatis K."/>
            <person name="Mikhailova N."/>
            <person name="Pati A."/>
            <person name="Chen A."/>
            <person name="Palaniappan K."/>
            <person name="Land M."/>
            <person name="Hauser L."/>
            <person name="Brambilla E.M."/>
            <person name="Rohde M."/>
            <person name="Mwirichia R."/>
            <person name="Sikorski J."/>
            <person name="Tindall B.J."/>
            <person name="Goker M."/>
            <person name="Bristow J."/>
            <person name="Eisen J.A."/>
            <person name="Markowitz V."/>
            <person name="Hugenholtz P."/>
            <person name="Klenk H.P."/>
            <person name="Kyrpides N.C."/>
        </authorList>
    </citation>
    <scope>NUCLEOTIDE SEQUENCE [LARGE SCALE GENOMIC DNA]</scope>
    <source>
        <strain evidence="3">DSM 16823 / RW262 / RW262</strain>
    </source>
</reference>
<name>F2I9V2_FLUTR</name>
<evidence type="ECO:0000313" key="3">
    <source>
        <dbReference type="Proteomes" id="UP000007463"/>
    </source>
</evidence>
<evidence type="ECO:0008006" key="4">
    <source>
        <dbReference type="Google" id="ProtNLM"/>
    </source>
</evidence>
<keyword evidence="1" id="KW-0233">DNA recombination</keyword>
<dbReference type="AlphaFoldDB" id="F2I9V2"/>
<dbReference type="Gene3D" id="1.10.443.10">
    <property type="entry name" value="Intergrase catalytic core"/>
    <property type="match status" value="1"/>
</dbReference>
<evidence type="ECO:0000313" key="2">
    <source>
        <dbReference type="EMBL" id="AEA44110.1"/>
    </source>
</evidence>
<dbReference type="OrthoDB" id="892893at2"/>
<dbReference type="GO" id="GO:0015074">
    <property type="term" value="P:DNA integration"/>
    <property type="evidence" value="ECO:0007669"/>
    <property type="project" value="InterPro"/>
</dbReference>
<dbReference type="RefSeq" id="WP_013686880.1">
    <property type="nucleotide sequence ID" value="NC_015321.1"/>
</dbReference>
<gene>
    <name evidence="2" type="ordered locus">Fluta_2124</name>
</gene>
<dbReference type="KEGG" id="fte:Fluta_2124"/>
<keyword evidence="3" id="KW-1185">Reference proteome</keyword>
<sequence>MKLKINFVLKTGMEGEIPVIAIINFGYKEFDALKLKYVYKPLKYYTGIKIARQDWNETLKQPFQKSKQNELLNIQKTIEDVFQYLQMKDKVSNEAIKNELDVKLKGKSDEVVTKVRLIDFINQEFVHRDSYSLKTKQRFESFVRRLEDFEKEIRKPLYSNDMNEQLYAQYMEMRREKVKKQNSLWLSFADFKTVMRRIAKTYNVDVFIPTVEISPNDKVRFLKFEEKIYLNFEQIQKVIKHKPDTERMRDTKLIFLTLLFTGCRYSDVFKVKPEFSYSKNGVSFDYARFITQKRDVEVVIPILKPLKDAWKQNGGAIAHQYTEVAFNLNVKELIRLCEMEEKITLSFTNSRGKKEFETKPFHNFVSSHTGRRSFITNLINYVPVTILTKITSHQLKETSIIFGYNKTSLLENAVLFVKELGRLQESNQDHFKIRLI</sequence>
<dbReference type="EMBL" id="CP002542">
    <property type="protein sequence ID" value="AEA44110.1"/>
    <property type="molecule type" value="Genomic_DNA"/>
</dbReference>
<dbReference type="Proteomes" id="UP000007463">
    <property type="component" value="Chromosome"/>
</dbReference>
<dbReference type="eggNOG" id="COG0582">
    <property type="taxonomic scope" value="Bacteria"/>
</dbReference>
<dbReference type="GO" id="GO:0003677">
    <property type="term" value="F:DNA binding"/>
    <property type="evidence" value="ECO:0007669"/>
    <property type="project" value="InterPro"/>
</dbReference>
<reference evidence="3" key="2">
    <citation type="submission" date="2011-02" db="EMBL/GenBank/DDBJ databases">
        <title>The complete genome of Fluviicola taffensis DSM 16823.</title>
        <authorList>
            <consortium name="US DOE Joint Genome Institute (JGI-PGF)"/>
            <person name="Lucas S."/>
            <person name="Copeland A."/>
            <person name="Lapidus A."/>
            <person name="Bruce D."/>
            <person name="Goodwin L."/>
            <person name="Pitluck S."/>
            <person name="Kyrpides N."/>
            <person name="Mavromatis K."/>
            <person name="Ivanova N."/>
            <person name="Mikhailova N."/>
            <person name="Pagani I."/>
            <person name="Chertkov O."/>
            <person name="Detter J.C."/>
            <person name="Han C."/>
            <person name="Tapia R."/>
            <person name="Land M."/>
            <person name="Hauser L."/>
            <person name="Markowitz V."/>
            <person name="Cheng J.-F."/>
            <person name="Hugenholtz P."/>
            <person name="Woyke T."/>
            <person name="Wu D."/>
            <person name="Tindall B."/>
            <person name="Pomrenke H.G."/>
            <person name="Brambilla E."/>
            <person name="Klenk H.-P."/>
            <person name="Eisen J.A."/>
        </authorList>
    </citation>
    <scope>NUCLEOTIDE SEQUENCE [LARGE SCALE GENOMIC DNA]</scope>
    <source>
        <strain evidence="3">DSM 16823 / RW262 / RW262</strain>
    </source>
</reference>
<dbReference type="HOGENOM" id="CLU_628148_0_0_10"/>
<dbReference type="STRING" id="755732.Fluta_2124"/>
<dbReference type="InterPro" id="IPR013762">
    <property type="entry name" value="Integrase-like_cat_sf"/>
</dbReference>
<dbReference type="SUPFAM" id="SSF56349">
    <property type="entry name" value="DNA breaking-rejoining enzymes"/>
    <property type="match status" value="1"/>
</dbReference>
<accession>F2I9V2</accession>
<protein>
    <recommendedName>
        <fullName evidence="4">Integrase family protein</fullName>
    </recommendedName>
</protein>
<proteinExistence type="predicted"/>
<dbReference type="InterPro" id="IPR011010">
    <property type="entry name" value="DNA_brk_join_enz"/>
</dbReference>
<organism evidence="2 3">
    <name type="scientific">Fluviicola taffensis (strain DSM 16823 / NCIMB 13979 / RW262)</name>
    <dbReference type="NCBI Taxonomy" id="755732"/>
    <lineage>
        <taxon>Bacteria</taxon>
        <taxon>Pseudomonadati</taxon>
        <taxon>Bacteroidota</taxon>
        <taxon>Flavobacteriia</taxon>
        <taxon>Flavobacteriales</taxon>
        <taxon>Crocinitomicaceae</taxon>
        <taxon>Fluviicola</taxon>
    </lineage>
</organism>